<organism evidence="2 3">
    <name type="scientific">Trichogramma kaykai</name>
    <dbReference type="NCBI Taxonomy" id="54128"/>
    <lineage>
        <taxon>Eukaryota</taxon>
        <taxon>Metazoa</taxon>
        <taxon>Ecdysozoa</taxon>
        <taxon>Arthropoda</taxon>
        <taxon>Hexapoda</taxon>
        <taxon>Insecta</taxon>
        <taxon>Pterygota</taxon>
        <taxon>Neoptera</taxon>
        <taxon>Endopterygota</taxon>
        <taxon>Hymenoptera</taxon>
        <taxon>Apocrita</taxon>
        <taxon>Proctotrupomorpha</taxon>
        <taxon>Chalcidoidea</taxon>
        <taxon>Trichogrammatidae</taxon>
        <taxon>Trichogramma</taxon>
    </lineage>
</organism>
<proteinExistence type="predicted"/>
<evidence type="ECO:0000256" key="1">
    <source>
        <dbReference type="SAM" id="MobiDB-lite"/>
    </source>
</evidence>
<feature type="region of interest" description="Disordered" evidence="1">
    <location>
        <begin position="99"/>
        <end position="121"/>
    </location>
</feature>
<protein>
    <submittedName>
        <fullName evidence="2">Uncharacterized protein</fullName>
    </submittedName>
</protein>
<accession>A0ABD2X0R9</accession>
<reference evidence="2 3" key="1">
    <citation type="journal article" date="2024" name="bioRxiv">
        <title>A reference genome for Trichogramma kaykai: A tiny desert-dwelling parasitoid wasp with competing sex-ratio distorters.</title>
        <authorList>
            <person name="Culotta J."/>
            <person name="Lindsey A.R."/>
        </authorList>
    </citation>
    <scope>NUCLEOTIDE SEQUENCE [LARGE SCALE GENOMIC DNA]</scope>
    <source>
        <strain evidence="2 3">KSX58</strain>
    </source>
</reference>
<name>A0ABD2X0R9_9HYME</name>
<dbReference type="AlphaFoldDB" id="A0ABD2X0R9"/>
<gene>
    <name evidence="2" type="ORF">TKK_008098</name>
</gene>
<evidence type="ECO:0000313" key="3">
    <source>
        <dbReference type="Proteomes" id="UP001627154"/>
    </source>
</evidence>
<dbReference type="Proteomes" id="UP001627154">
    <property type="component" value="Unassembled WGS sequence"/>
</dbReference>
<evidence type="ECO:0000313" key="2">
    <source>
        <dbReference type="EMBL" id="KAL3399016.1"/>
    </source>
</evidence>
<dbReference type="EMBL" id="JBJJXI010000059">
    <property type="protein sequence ID" value="KAL3399016.1"/>
    <property type="molecule type" value="Genomic_DNA"/>
</dbReference>
<sequence length="121" mass="13662">MDRNTAIAKYLLNLSATEKTDYSLWKATRSIERPENFNPPIKKPSGDWARTVAEKASTFAIHLTEVFKPKDRVISEGSEAELLTCPQHAEQCNNIIHYTSGNTKGGSVHNKKYKKEKSPRT</sequence>
<keyword evidence="3" id="KW-1185">Reference proteome</keyword>
<comment type="caution">
    <text evidence="2">The sequence shown here is derived from an EMBL/GenBank/DDBJ whole genome shotgun (WGS) entry which is preliminary data.</text>
</comment>